<keyword evidence="2" id="KW-0342">GTP-binding</keyword>
<dbReference type="Pfam" id="PF00009">
    <property type="entry name" value="GTP_EFTU"/>
    <property type="match status" value="1"/>
</dbReference>
<evidence type="ECO:0000259" key="3">
    <source>
        <dbReference type="PROSITE" id="PS51722"/>
    </source>
</evidence>
<accession>A0A6C0IXV1</accession>
<evidence type="ECO:0000313" key="4">
    <source>
        <dbReference type="EMBL" id="QHT96687.1"/>
    </source>
</evidence>
<dbReference type="SUPFAM" id="SSF50465">
    <property type="entry name" value="EF-Tu/eEF-1alpha/eIF2-gamma C-terminal domain"/>
    <property type="match status" value="1"/>
</dbReference>
<dbReference type="EMBL" id="MN740263">
    <property type="protein sequence ID" value="QHT96687.1"/>
    <property type="molecule type" value="Genomic_DNA"/>
</dbReference>
<dbReference type="SUPFAM" id="SSF50447">
    <property type="entry name" value="Translation proteins"/>
    <property type="match status" value="1"/>
</dbReference>
<feature type="domain" description="Tr-type G" evidence="3">
    <location>
        <begin position="4"/>
        <end position="244"/>
    </location>
</feature>
<dbReference type="InterPro" id="IPR050055">
    <property type="entry name" value="EF-Tu_GTPase"/>
</dbReference>
<dbReference type="PROSITE" id="PS51722">
    <property type="entry name" value="G_TR_2"/>
    <property type="match status" value="1"/>
</dbReference>
<dbReference type="Gene3D" id="2.40.30.10">
    <property type="entry name" value="Translation factors"/>
    <property type="match status" value="2"/>
</dbReference>
<organism evidence="4">
    <name type="scientific">viral metagenome</name>
    <dbReference type="NCBI Taxonomy" id="1070528"/>
    <lineage>
        <taxon>unclassified sequences</taxon>
        <taxon>metagenomes</taxon>
        <taxon>organismal metagenomes</taxon>
    </lineage>
</organism>
<dbReference type="InterPro" id="IPR000795">
    <property type="entry name" value="T_Tr_GTP-bd_dom"/>
</dbReference>
<dbReference type="InterPro" id="IPR009001">
    <property type="entry name" value="Transl_elong_EF1A/Init_IF2_C"/>
</dbReference>
<dbReference type="InterPro" id="IPR009000">
    <property type="entry name" value="Transl_B-barrel_sf"/>
</dbReference>
<reference evidence="4" key="1">
    <citation type="journal article" date="2020" name="Nature">
        <title>Giant virus diversity and host interactions through global metagenomics.</title>
        <authorList>
            <person name="Schulz F."/>
            <person name="Roux S."/>
            <person name="Paez-Espino D."/>
            <person name="Jungbluth S."/>
            <person name="Walsh D.A."/>
            <person name="Denef V.J."/>
            <person name="McMahon K.D."/>
            <person name="Konstantinidis K.T."/>
            <person name="Eloe-Fadrosh E.A."/>
            <person name="Kyrpides N.C."/>
            <person name="Woyke T."/>
        </authorList>
    </citation>
    <scope>NUCLEOTIDE SEQUENCE</scope>
    <source>
        <strain evidence="4">GVMAG-M-3300024302-11</strain>
    </source>
</reference>
<dbReference type="GO" id="GO:0003924">
    <property type="term" value="F:GTPase activity"/>
    <property type="evidence" value="ECO:0007669"/>
    <property type="project" value="InterPro"/>
</dbReference>
<evidence type="ECO:0000256" key="2">
    <source>
        <dbReference type="ARBA" id="ARBA00023134"/>
    </source>
</evidence>
<keyword evidence="1" id="KW-0547">Nucleotide-binding</keyword>
<dbReference type="GO" id="GO:0005525">
    <property type="term" value="F:GTP binding"/>
    <property type="evidence" value="ECO:0007669"/>
    <property type="project" value="UniProtKB-KW"/>
</dbReference>
<dbReference type="AlphaFoldDB" id="A0A6C0IXV1"/>
<dbReference type="CDD" id="cd03708">
    <property type="entry name" value="GTPBP_III"/>
    <property type="match status" value="1"/>
</dbReference>
<sequence length="442" mass="49697">MSATEECTFAVCGPVDAGKSSLIGVLTSGELDNGRGCARNKVLKHPHEIESGRTSNITFNPLIYQKNQKGISLMSVKDNKKQLLKISSKEYEEPSSKIISFIDLAGHEKYLKTTVYGVTGLFPDYGIIVIGANTGITKLTREHIGILFYLNIPFIICITKIDLAPRHVYQKLCNRLKNLLTKQTFGKIVYFISDSDKNDSETEHYIDNMLGNPEIIPIISISNKDGININNLHLILSQIPNRSKWNKDTVKGSIVYLDSTFQVPGIGLVVSGMVKGDNINVKDKLYIGPSNGNFYPIQVRSIHNSVRENVQYASDQTQSCFGIKFSNQKLQLDRKQIKKGMVLINNIELWEKNIVKKFRARIKILQHSTTVKTGYAPVIHCGPIRQSAKIELLDEDKPIRSGDNCLVNFTFQYHSEFMETNMIFFFRDGNTKGVGEVIELVN</sequence>
<dbReference type="PANTHER" id="PTHR43721:SF9">
    <property type="entry name" value="GTP-BINDING PROTEIN 1"/>
    <property type="match status" value="1"/>
</dbReference>
<protein>
    <recommendedName>
        <fullName evidence="3">Tr-type G domain-containing protein</fullName>
    </recommendedName>
</protein>
<dbReference type="SUPFAM" id="SSF52540">
    <property type="entry name" value="P-loop containing nucleoside triphosphate hydrolases"/>
    <property type="match status" value="1"/>
</dbReference>
<dbReference type="InterPro" id="IPR027417">
    <property type="entry name" value="P-loop_NTPase"/>
</dbReference>
<proteinExistence type="predicted"/>
<dbReference type="PANTHER" id="PTHR43721">
    <property type="entry name" value="ELONGATION FACTOR TU-RELATED"/>
    <property type="match status" value="1"/>
</dbReference>
<dbReference type="GO" id="GO:0003746">
    <property type="term" value="F:translation elongation factor activity"/>
    <property type="evidence" value="ECO:0007669"/>
    <property type="project" value="TreeGrafter"/>
</dbReference>
<evidence type="ECO:0000256" key="1">
    <source>
        <dbReference type="ARBA" id="ARBA00022741"/>
    </source>
</evidence>
<dbReference type="Gene3D" id="3.40.50.300">
    <property type="entry name" value="P-loop containing nucleotide triphosphate hydrolases"/>
    <property type="match status" value="1"/>
</dbReference>
<name>A0A6C0IXV1_9ZZZZ</name>